<reference evidence="2" key="1">
    <citation type="submission" date="2022-03" db="EMBL/GenBank/DDBJ databases">
        <title>Streptomyces 7R015 and 7R016 isolated from Barleria lupulina in Thailand.</title>
        <authorList>
            <person name="Kanchanasin P."/>
            <person name="Phongsopitanun W."/>
            <person name="Tanasupawat S."/>
        </authorList>
    </citation>
    <scope>NUCLEOTIDE SEQUENCE</scope>
    <source>
        <strain evidence="2">7R016</strain>
    </source>
</reference>
<sequence>MNEGRSGTGNNSPSAPTVLRMILGRRLQERRQDAGVSLDDASKALRVTALTIRRLEKAEVSLKPLYVEKLLETYGADRQEIDEFVAFAERANEPGWWHVYRDALPDWFRAYVSLETGATTLRTYEPHYVTGLLQTPRYAREVLRGGLPNGSEEDLDRRVDLRLRRQSLLDRPDAPTLWVVMEEAVLHRVVGGPEVMREQIDRLLEASEMTHVSIDVVPFTAGAHVGACAPFTYFRFEEPELPDVVYSEVLSGAMYLDQRSDVAAHLEAHNRMSLLTSDADSKALLNRMRKEYS</sequence>
<dbReference type="InterPro" id="IPR043917">
    <property type="entry name" value="DUF5753"/>
</dbReference>
<dbReference type="InterPro" id="IPR010982">
    <property type="entry name" value="Lambda_DNA-bd_dom_sf"/>
</dbReference>
<evidence type="ECO:0000313" key="3">
    <source>
        <dbReference type="Proteomes" id="UP001165270"/>
    </source>
</evidence>
<proteinExistence type="predicted"/>
<dbReference type="SMART" id="SM00530">
    <property type="entry name" value="HTH_XRE"/>
    <property type="match status" value="1"/>
</dbReference>
<dbReference type="Proteomes" id="UP001165270">
    <property type="component" value="Unassembled WGS sequence"/>
</dbReference>
<keyword evidence="3" id="KW-1185">Reference proteome</keyword>
<dbReference type="SUPFAM" id="SSF47413">
    <property type="entry name" value="lambda repressor-like DNA-binding domains"/>
    <property type="match status" value="1"/>
</dbReference>
<dbReference type="EMBL" id="JALDAX010000009">
    <property type="protein sequence ID" value="MCI3242909.1"/>
    <property type="molecule type" value="Genomic_DNA"/>
</dbReference>
<accession>A0ABS9XLF3</accession>
<evidence type="ECO:0000313" key="2">
    <source>
        <dbReference type="EMBL" id="MCI3242909.1"/>
    </source>
</evidence>
<comment type="caution">
    <text evidence="2">The sequence shown here is derived from an EMBL/GenBank/DDBJ whole genome shotgun (WGS) entry which is preliminary data.</text>
</comment>
<dbReference type="Gene3D" id="1.10.260.40">
    <property type="entry name" value="lambda repressor-like DNA-binding domains"/>
    <property type="match status" value="1"/>
</dbReference>
<evidence type="ECO:0000259" key="1">
    <source>
        <dbReference type="PROSITE" id="PS50943"/>
    </source>
</evidence>
<name>A0ABS9XLF3_9ACTN</name>
<gene>
    <name evidence="2" type="ORF">MQN93_24600</name>
</gene>
<dbReference type="Pfam" id="PF19054">
    <property type="entry name" value="DUF5753"/>
    <property type="match status" value="1"/>
</dbReference>
<dbReference type="Pfam" id="PF13560">
    <property type="entry name" value="HTH_31"/>
    <property type="match status" value="1"/>
</dbReference>
<dbReference type="InterPro" id="IPR001387">
    <property type="entry name" value="Cro/C1-type_HTH"/>
</dbReference>
<dbReference type="PROSITE" id="PS50943">
    <property type="entry name" value="HTH_CROC1"/>
    <property type="match status" value="1"/>
</dbReference>
<dbReference type="RefSeq" id="WP_016433579.1">
    <property type="nucleotide sequence ID" value="NZ_JALDAX010000009.1"/>
</dbReference>
<feature type="domain" description="HTH cro/C1-type" evidence="1">
    <location>
        <begin position="27"/>
        <end position="81"/>
    </location>
</feature>
<protein>
    <submittedName>
        <fullName evidence="2">Helix-turn-helix domain-containing protein</fullName>
    </submittedName>
</protein>
<organism evidence="2 3">
    <name type="scientific">Streptomyces spinosisporus</name>
    <dbReference type="NCBI Taxonomy" id="2927582"/>
    <lineage>
        <taxon>Bacteria</taxon>
        <taxon>Bacillati</taxon>
        <taxon>Actinomycetota</taxon>
        <taxon>Actinomycetes</taxon>
        <taxon>Kitasatosporales</taxon>
        <taxon>Streptomycetaceae</taxon>
        <taxon>Streptomyces</taxon>
    </lineage>
</organism>